<dbReference type="Gene3D" id="1.10.510.10">
    <property type="entry name" value="Transferase(Phosphotransferase) domain 1"/>
    <property type="match status" value="1"/>
</dbReference>
<reference evidence="17 18" key="1">
    <citation type="submission" date="2020-11" db="EMBL/GenBank/DDBJ databases">
        <title>Kefir isolates.</title>
        <authorList>
            <person name="Marcisauskas S."/>
            <person name="Kim Y."/>
            <person name="Blasche S."/>
        </authorList>
    </citation>
    <scope>NUCLEOTIDE SEQUENCE [LARGE SCALE GENOMIC DNA]</scope>
    <source>
        <strain evidence="17 18">KR</strain>
    </source>
</reference>
<evidence type="ECO:0000256" key="7">
    <source>
        <dbReference type="ARBA" id="ARBA00022741"/>
    </source>
</evidence>
<feature type="compositionally biased region" description="Acidic residues" evidence="15">
    <location>
        <begin position="492"/>
        <end position="527"/>
    </location>
</feature>
<dbReference type="Pfam" id="PF09202">
    <property type="entry name" value="Rio2_N"/>
    <property type="match status" value="1"/>
</dbReference>
<dbReference type="OrthoDB" id="10258631at2759"/>
<dbReference type="FunFam" id="1.10.10.10:FF:000053">
    <property type="entry name" value="Serine/threonine-protein kinase RIO2"/>
    <property type="match status" value="1"/>
</dbReference>
<evidence type="ECO:0000256" key="13">
    <source>
        <dbReference type="ARBA" id="ARBA00068353"/>
    </source>
</evidence>
<dbReference type="InterPro" id="IPR011009">
    <property type="entry name" value="Kinase-like_dom_sf"/>
</dbReference>
<keyword evidence="8" id="KW-0418">Kinase</keyword>
<feature type="compositionally biased region" description="Basic and acidic residues" evidence="15">
    <location>
        <begin position="528"/>
        <end position="538"/>
    </location>
</feature>
<dbReference type="InterPro" id="IPR030484">
    <property type="entry name" value="Rio2"/>
</dbReference>
<dbReference type="SMART" id="SM00090">
    <property type="entry name" value="RIO"/>
    <property type="match status" value="1"/>
</dbReference>
<evidence type="ECO:0000256" key="15">
    <source>
        <dbReference type="SAM" id="MobiDB-lite"/>
    </source>
</evidence>
<dbReference type="AlphaFoldDB" id="A0A9P6W173"/>
<dbReference type="Gene3D" id="1.10.10.10">
    <property type="entry name" value="Winged helix-like DNA-binding domain superfamily/Winged helix DNA-binding domain"/>
    <property type="match status" value="1"/>
</dbReference>
<keyword evidence="18" id="KW-1185">Reference proteome</keyword>
<feature type="region of interest" description="Disordered" evidence="15">
    <location>
        <begin position="433"/>
        <end position="614"/>
    </location>
</feature>
<comment type="cofactor">
    <cofactor evidence="1">
        <name>Mg(2+)</name>
        <dbReference type="ChEBI" id="CHEBI:18420"/>
    </cofactor>
</comment>
<keyword evidence="9" id="KW-0067">ATP-binding</keyword>
<dbReference type="Gene3D" id="3.30.200.20">
    <property type="entry name" value="Phosphorylase Kinase, domain 1"/>
    <property type="match status" value="1"/>
</dbReference>
<dbReference type="InterPro" id="IPR036390">
    <property type="entry name" value="WH_DNA-bd_sf"/>
</dbReference>
<organism evidence="17 18">
    <name type="scientific">Rhodotorula mucilaginosa</name>
    <name type="common">Yeast</name>
    <name type="synonym">Rhodotorula rubra</name>
    <dbReference type="NCBI Taxonomy" id="5537"/>
    <lineage>
        <taxon>Eukaryota</taxon>
        <taxon>Fungi</taxon>
        <taxon>Dikarya</taxon>
        <taxon>Basidiomycota</taxon>
        <taxon>Pucciniomycotina</taxon>
        <taxon>Microbotryomycetes</taxon>
        <taxon>Sporidiobolales</taxon>
        <taxon>Sporidiobolaceae</taxon>
        <taxon>Rhodotorula</taxon>
    </lineage>
</organism>
<dbReference type="Pfam" id="PF01163">
    <property type="entry name" value="RIO1"/>
    <property type="match status" value="2"/>
</dbReference>
<proteinExistence type="inferred from homology"/>
<dbReference type="Proteomes" id="UP000777482">
    <property type="component" value="Unassembled WGS sequence"/>
</dbReference>
<evidence type="ECO:0000256" key="8">
    <source>
        <dbReference type="ARBA" id="ARBA00022777"/>
    </source>
</evidence>
<comment type="similarity">
    <text evidence="2">Belongs to the protein kinase superfamily. RIO-type Ser/Thr kinase family.</text>
</comment>
<comment type="catalytic activity">
    <reaction evidence="11">
        <text>L-threonyl-[protein] + ATP = O-phospho-L-threonyl-[protein] + ADP + H(+)</text>
        <dbReference type="Rhea" id="RHEA:46608"/>
        <dbReference type="Rhea" id="RHEA-COMP:11060"/>
        <dbReference type="Rhea" id="RHEA-COMP:11605"/>
        <dbReference type="ChEBI" id="CHEBI:15378"/>
        <dbReference type="ChEBI" id="CHEBI:30013"/>
        <dbReference type="ChEBI" id="CHEBI:30616"/>
        <dbReference type="ChEBI" id="CHEBI:61977"/>
        <dbReference type="ChEBI" id="CHEBI:456216"/>
        <dbReference type="EC" id="2.7.11.1"/>
    </reaction>
</comment>
<dbReference type="EC" id="2.7.11.1" evidence="3"/>
<feature type="compositionally biased region" description="Acidic residues" evidence="15">
    <location>
        <begin position="440"/>
        <end position="467"/>
    </location>
</feature>
<evidence type="ECO:0000256" key="11">
    <source>
        <dbReference type="ARBA" id="ARBA00047899"/>
    </source>
</evidence>
<dbReference type="GO" id="GO:0030688">
    <property type="term" value="C:preribosome, small subunit precursor"/>
    <property type="evidence" value="ECO:0007669"/>
    <property type="project" value="TreeGrafter"/>
</dbReference>
<keyword evidence="4" id="KW-0723">Serine/threonine-protein kinase</keyword>
<dbReference type="GO" id="GO:0030490">
    <property type="term" value="P:maturation of SSU-rRNA"/>
    <property type="evidence" value="ECO:0007669"/>
    <property type="project" value="TreeGrafter"/>
</dbReference>
<keyword evidence="7" id="KW-0547">Nucleotide-binding</keyword>
<dbReference type="FunFam" id="3.30.200.20:FF:000052">
    <property type="entry name" value="Serine/threonine-protein kinase RIO2"/>
    <property type="match status" value="1"/>
</dbReference>
<name>A0A9P6W173_RHOMI</name>
<feature type="domain" description="RIO kinase" evidence="16">
    <location>
        <begin position="121"/>
        <end position="402"/>
    </location>
</feature>
<keyword evidence="10" id="KW-0460">Magnesium</keyword>
<accession>A0A9P6W173</accession>
<evidence type="ECO:0000259" key="16">
    <source>
        <dbReference type="SMART" id="SM00090"/>
    </source>
</evidence>
<keyword evidence="6" id="KW-0479">Metal-binding</keyword>
<dbReference type="InterPro" id="IPR018934">
    <property type="entry name" value="RIO_dom"/>
</dbReference>
<evidence type="ECO:0000256" key="14">
    <source>
        <dbReference type="ARBA" id="ARBA00068837"/>
    </source>
</evidence>
<feature type="compositionally biased region" description="Gly residues" evidence="15">
    <location>
        <begin position="605"/>
        <end position="614"/>
    </location>
</feature>
<evidence type="ECO:0000256" key="4">
    <source>
        <dbReference type="ARBA" id="ARBA00022527"/>
    </source>
</evidence>
<evidence type="ECO:0000256" key="3">
    <source>
        <dbReference type="ARBA" id="ARBA00012513"/>
    </source>
</evidence>
<dbReference type="CDD" id="cd05144">
    <property type="entry name" value="RIO2_C"/>
    <property type="match status" value="1"/>
</dbReference>
<keyword evidence="5" id="KW-0808">Transferase</keyword>
<dbReference type="PANTHER" id="PTHR45852:SF1">
    <property type="entry name" value="SERINE_THREONINE-PROTEIN KINASE RIO2"/>
    <property type="match status" value="1"/>
</dbReference>
<dbReference type="GO" id="GO:0005829">
    <property type="term" value="C:cytosol"/>
    <property type="evidence" value="ECO:0007669"/>
    <property type="project" value="TreeGrafter"/>
</dbReference>
<dbReference type="GO" id="GO:0046872">
    <property type="term" value="F:metal ion binding"/>
    <property type="evidence" value="ECO:0007669"/>
    <property type="project" value="UniProtKB-KW"/>
</dbReference>
<protein>
    <recommendedName>
        <fullName evidence="13">Serine/threonine-protein kinase RIO2</fullName>
        <ecNumber evidence="3">2.7.11.1</ecNumber>
    </recommendedName>
    <alternativeName>
        <fullName evidence="14">Serine/threonine-protein kinase rio2</fullName>
    </alternativeName>
</protein>
<evidence type="ECO:0000256" key="1">
    <source>
        <dbReference type="ARBA" id="ARBA00001946"/>
    </source>
</evidence>
<dbReference type="SUPFAM" id="SSF46785">
    <property type="entry name" value="Winged helix' DNA-binding domain"/>
    <property type="match status" value="1"/>
</dbReference>
<evidence type="ECO:0000256" key="5">
    <source>
        <dbReference type="ARBA" id="ARBA00022679"/>
    </source>
</evidence>
<evidence type="ECO:0000256" key="12">
    <source>
        <dbReference type="ARBA" id="ARBA00048679"/>
    </source>
</evidence>
<dbReference type="PANTHER" id="PTHR45852">
    <property type="entry name" value="SER/THR-PROTEIN KINASE RIO2"/>
    <property type="match status" value="1"/>
</dbReference>
<dbReference type="PROSITE" id="PS01245">
    <property type="entry name" value="RIO1"/>
    <property type="match status" value="1"/>
</dbReference>
<dbReference type="InterPro" id="IPR036388">
    <property type="entry name" value="WH-like_DNA-bd_sf"/>
</dbReference>
<evidence type="ECO:0000313" key="18">
    <source>
        <dbReference type="Proteomes" id="UP000777482"/>
    </source>
</evidence>
<dbReference type="InterPro" id="IPR000687">
    <property type="entry name" value="RIO_kinase"/>
</dbReference>
<evidence type="ECO:0000256" key="9">
    <source>
        <dbReference type="ARBA" id="ARBA00022840"/>
    </source>
</evidence>
<dbReference type="GO" id="GO:0004674">
    <property type="term" value="F:protein serine/threonine kinase activity"/>
    <property type="evidence" value="ECO:0007669"/>
    <property type="project" value="UniProtKB-KW"/>
</dbReference>
<evidence type="ECO:0000256" key="10">
    <source>
        <dbReference type="ARBA" id="ARBA00022842"/>
    </source>
</evidence>
<gene>
    <name evidence="17" type="ORF">C6P46_005026</name>
</gene>
<evidence type="ECO:0000256" key="6">
    <source>
        <dbReference type="ARBA" id="ARBA00022723"/>
    </source>
</evidence>
<comment type="caution">
    <text evidence="17">The sequence shown here is derived from an EMBL/GenBank/DDBJ whole genome shotgun (WGS) entry which is preliminary data.</text>
</comment>
<dbReference type="GO" id="GO:0005634">
    <property type="term" value="C:nucleus"/>
    <property type="evidence" value="ECO:0007669"/>
    <property type="project" value="TreeGrafter"/>
</dbReference>
<dbReference type="SUPFAM" id="SSF56112">
    <property type="entry name" value="Protein kinase-like (PK-like)"/>
    <property type="match status" value="1"/>
</dbReference>
<dbReference type="EMBL" id="PUHQ01000050">
    <property type="protein sequence ID" value="KAG0659823.1"/>
    <property type="molecule type" value="Genomic_DNA"/>
</dbReference>
<dbReference type="InterPro" id="IPR018935">
    <property type="entry name" value="RIO_kinase_CS"/>
</dbReference>
<dbReference type="GO" id="GO:0005524">
    <property type="term" value="F:ATP binding"/>
    <property type="evidence" value="ECO:0007669"/>
    <property type="project" value="UniProtKB-KW"/>
</dbReference>
<evidence type="ECO:0000313" key="17">
    <source>
        <dbReference type="EMBL" id="KAG0659823.1"/>
    </source>
</evidence>
<comment type="catalytic activity">
    <reaction evidence="12">
        <text>L-seryl-[protein] + ATP = O-phospho-L-seryl-[protein] + ADP + H(+)</text>
        <dbReference type="Rhea" id="RHEA:17989"/>
        <dbReference type="Rhea" id="RHEA-COMP:9863"/>
        <dbReference type="Rhea" id="RHEA-COMP:11604"/>
        <dbReference type="ChEBI" id="CHEBI:15378"/>
        <dbReference type="ChEBI" id="CHEBI:29999"/>
        <dbReference type="ChEBI" id="CHEBI:30616"/>
        <dbReference type="ChEBI" id="CHEBI:83421"/>
        <dbReference type="ChEBI" id="CHEBI:456216"/>
        <dbReference type="EC" id="2.7.11.1"/>
    </reaction>
</comment>
<dbReference type="InterPro" id="IPR015285">
    <property type="entry name" value="RIO2_wHTH_N"/>
</dbReference>
<evidence type="ECO:0000256" key="2">
    <source>
        <dbReference type="ARBA" id="ARBA00009196"/>
    </source>
</evidence>
<sequence>MLDVGGSNHGTETAESIAAYWSLPTIVHRMPSSAPARSLSLELDIFSLNLLIKSLIRSWWNADLRYISSDAFRVLAAVEQGSKNHEIVPSALIAQLAGARSGGVNKALGELAKKKLVAKVQNAKYEGYRLTYGGYDFLACRTFAKRDTIYSVGNQIGTGKESDIYVVADEDGAQMVMKIHRLGRMSFRAIKSKRDYLRKGQSASWMYMSRLAAIKEYAFMKVLHEHGFPVPQPIDQSRHCLIMELIDAFPLRQIASVPSPGALYSSLMDMIVRLARSGLIHGDFNEFNLLIRDHRTDAEKDRDDETVDDREARIEREGGDFPVKVELEGEEFEERRRREREGTLLEPVLIDFPQMVSTDHADAEYYFNRDVECVRTFFSRRFKYESSVYPKFSSTIRDGVREFDLDVEVAASGFKREDRKALDDYMAELAAHDAANGEVASDEEYSDESERDDDDDEEQEEVAEEADGAQAVEGGADAGLPNVGELRIAEPAGEEEDNEEGDDSEEVDDSEEEDGSEDEQSGEEEEEGDRRAKKERAPRIGRRPVRSGQRDVEAIVTASLTRSKAQQDRRHHGKKPVSANVLGRQKGSKKKQNANAREARAASKQGGGRGGDFW</sequence>